<proteinExistence type="predicted"/>
<reference evidence="1" key="1">
    <citation type="submission" date="2016-04" db="EMBL/GenBank/DDBJ databases">
        <authorList>
            <person name="Nguyen H.D."/>
            <person name="Samba Siva P."/>
            <person name="Cullis J."/>
            <person name="Levesque C.A."/>
            <person name="Hambleton S."/>
        </authorList>
    </citation>
    <scope>NUCLEOTIDE SEQUENCE</scope>
    <source>
        <strain evidence="1">DAOMC 236416</strain>
    </source>
</reference>
<gene>
    <name evidence="1" type="ORF">A4X13_0g6804</name>
</gene>
<reference evidence="1" key="2">
    <citation type="journal article" date="2019" name="IMA Fungus">
        <title>Genome sequencing and comparison of five Tilletia species to identify candidate genes for the detection of regulated species infecting wheat.</title>
        <authorList>
            <person name="Nguyen H.D.T."/>
            <person name="Sultana T."/>
            <person name="Kesanakurti P."/>
            <person name="Hambleton S."/>
        </authorList>
    </citation>
    <scope>NUCLEOTIDE SEQUENCE</scope>
    <source>
        <strain evidence="1">DAOMC 236416</strain>
    </source>
</reference>
<evidence type="ECO:0000313" key="2">
    <source>
        <dbReference type="Proteomes" id="UP000077521"/>
    </source>
</evidence>
<keyword evidence="2" id="KW-1185">Reference proteome</keyword>
<dbReference type="Proteomes" id="UP000077521">
    <property type="component" value="Unassembled WGS sequence"/>
</dbReference>
<organism evidence="1 2">
    <name type="scientific">Tilletia indica</name>
    <dbReference type="NCBI Taxonomy" id="43049"/>
    <lineage>
        <taxon>Eukaryota</taxon>
        <taxon>Fungi</taxon>
        <taxon>Dikarya</taxon>
        <taxon>Basidiomycota</taxon>
        <taxon>Ustilaginomycotina</taxon>
        <taxon>Exobasidiomycetes</taxon>
        <taxon>Tilletiales</taxon>
        <taxon>Tilletiaceae</taxon>
        <taxon>Tilletia</taxon>
    </lineage>
</organism>
<dbReference type="AlphaFoldDB" id="A0A177TVJ8"/>
<sequence>MALVHKRTITGLQWLNPDLLLILDSEGLNLFDLRVRRCTERQRLPDFRAVPQRWDTEGTFHPVRQGKSSPPAATILAMTASRSFKVFDGRAFLLGSKDLLAGTALSWTDRLLSLVSTGDLLAAIELA</sequence>
<evidence type="ECO:0000313" key="1">
    <source>
        <dbReference type="EMBL" id="KAE8244130.1"/>
    </source>
</evidence>
<protein>
    <submittedName>
        <fullName evidence="1">Uncharacterized protein</fullName>
    </submittedName>
</protein>
<accession>A0A177TVJ8</accession>
<dbReference type="EMBL" id="LWDF02000706">
    <property type="protein sequence ID" value="KAE8244130.1"/>
    <property type="molecule type" value="Genomic_DNA"/>
</dbReference>
<comment type="caution">
    <text evidence="1">The sequence shown here is derived from an EMBL/GenBank/DDBJ whole genome shotgun (WGS) entry which is preliminary data.</text>
</comment>
<name>A0A177TVJ8_9BASI</name>